<feature type="region of interest" description="Disordered" evidence="7">
    <location>
        <begin position="314"/>
        <end position="338"/>
    </location>
</feature>
<evidence type="ECO:0000313" key="11">
    <source>
        <dbReference type="Proteomes" id="UP000077667"/>
    </source>
</evidence>
<comment type="similarity">
    <text evidence="2">Belongs to the FKBP-type PPIase family.</text>
</comment>
<evidence type="ECO:0000256" key="8">
    <source>
        <dbReference type="SAM" id="SignalP"/>
    </source>
</evidence>
<evidence type="ECO:0000256" key="3">
    <source>
        <dbReference type="ARBA" id="ARBA00013194"/>
    </source>
</evidence>
<dbReference type="STRING" id="1176587.A8C56_10545"/>
<protein>
    <recommendedName>
        <fullName evidence="3 6">peptidylprolyl isomerase</fullName>
        <ecNumber evidence="3 6">5.2.1.8</ecNumber>
    </recommendedName>
</protein>
<organism evidence="10 11">
    <name type="scientific">Niabella ginsenosidivorans</name>
    <dbReference type="NCBI Taxonomy" id="1176587"/>
    <lineage>
        <taxon>Bacteria</taxon>
        <taxon>Pseudomonadati</taxon>
        <taxon>Bacteroidota</taxon>
        <taxon>Chitinophagia</taxon>
        <taxon>Chitinophagales</taxon>
        <taxon>Chitinophagaceae</taxon>
        <taxon>Niabella</taxon>
    </lineage>
</organism>
<evidence type="ECO:0000256" key="7">
    <source>
        <dbReference type="SAM" id="MobiDB-lite"/>
    </source>
</evidence>
<dbReference type="EC" id="5.2.1.8" evidence="3 6"/>
<dbReference type="Gene3D" id="3.10.50.40">
    <property type="match status" value="1"/>
</dbReference>
<dbReference type="InterPro" id="IPR001179">
    <property type="entry name" value="PPIase_FKBP_dom"/>
</dbReference>
<dbReference type="AlphaFoldDB" id="A0A1A9I469"/>
<keyword evidence="11" id="KW-1185">Reference proteome</keyword>
<dbReference type="EMBL" id="CP015772">
    <property type="protein sequence ID" value="ANH81364.1"/>
    <property type="molecule type" value="Genomic_DNA"/>
</dbReference>
<feature type="chain" id="PRO_5008389842" description="peptidylprolyl isomerase" evidence="8">
    <location>
        <begin position="19"/>
        <end position="338"/>
    </location>
</feature>
<gene>
    <name evidence="10" type="ORF">A8C56_10545</name>
</gene>
<dbReference type="Proteomes" id="UP000077667">
    <property type="component" value="Chromosome"/>
</dbReference>
<comment type="catalytic activity">
    <reaction evidence="1 6">
        <text>[protein]-peptidylproline (omega=180) = [protein]-peptidylproline (omega=0)</text>
        <dbReference type="Rhea" id="RHEA:16237"/>
        <dbReference type="Rhea" id="RHEA-COMP:10747"/>
        <dbReference type="Rhea" id="RHEA-COMP:10748"/>
        <dbReference type="ChEBI" id="CHEBI:83833"/>
        <dbReference type="ChEBI" id="CHEBI:83834"/>
        <dbReference type="EC" id="5.2.1.8"/>
    </reaction>
</comment>
<evidence type="ECO:0000256" key="1">
    <source>
        <dbReference type="ARBA" id="ARBA00000971"/>
    </source>
</evidence>
<keyword evidence="8" id="KW-0732">Signal</keyword>
<dbReference type="KEGG" id="nia:A8C56_10545"/>
<dbReference type="PANTHER" id="PTHR43811:SF19">
    <property type="entry name" value="39 KDA FK506-BINDING NUCLEAR PROTEIN"/>
    <property type="match status" value="1"/>
</dbReference>
<evidence type="ECO:0000256" key="2">
    <source>
        <dbReference type="ARBA" id="ARBA00006577"/>
    </source>
</evidence>
<proteinExistence type="inferred from homology"/>
<keyword evidence="4 6" id="KW-0697">Rotamase</keyword>
<dbReference type="OrthoDB" id="9814548at2"/>
<name>A0A1A9I469_9BACT</name>
<dbReference type="SUPFAM" id="SSF54534">
    <property type="entry name" value="FKBP-like"/>
    <property type="match status" value="1"/>
</dbReference>
<dbReference type="PROSITE" id="PS51257">
    <property type="entry name" value="PROKAR_LIPOPROTEIN"/>
    <property type="match status" value="1"/>
</dbReference>
<accession>A0A1A9I469</accession>
<evidence type="ECO:0000256" key="4">
    <source>
        <dbReference type="ARBA" id="ARBA00023110"/>
    </source>
</evidence>
<feature type="domain" description="PPIase FKBP-type" evidence="9">
    <location>
        <begin position="226"/>
        <end position="313"/>
    </location>
</feature>
<reference evidence="10 11" key="1">
    <citation type="submission" date="2016-05" db="EMBL/GenBank/DDBJ databases">
        <title>Niabella ginsenosidivorans BS26 whole genome sequencing.</title>
        <authorList>
            <person name="Im W.T."/>
            <person name="Siddiqi M.Z."/>
        </authorList>
    </citation>
    <scope>NUCLEOTIDE SEQUENCE [LARGE SCALE GENOMIC DNA]</scope>
    <source>
        <strain evidence="10 11">BS26</strain>
    </source>
</reference>
<keyword evidence="5 6" id="KW-0413">Isomerase</keyword>
<dbReference type="RefSeq" id="WP_067755532.1">
    <property type="nucleotide sequence ID" value="NZ_CP015772.1"/>
</dbReference>
<dbReference type="GO" id="GO:0003755">
    <property type="term" value="F:peptidyl-prolyl cis-trans isomerase activity"/>
    <property type="evidence" value="ECO:0007669"/>
    <property type="project" value="UniProtKB-KW"/>
</dbReference>
<dbReference type="Pfam" id="PF00254">
    <property type="entry name" value="FKBP_C"/>
    <property type="match status" value="1"/>
</dbReference>
<dbReference type="InterPro" id="IPR046357">
    <property type="entry name" value="PPIase_dom_sf"/>
</dbReference>
<evidence type="ECO:0000259" key="9">
    <source>
        <dbReference type="PROSITE" id="PS50059"/>
    </source>
</evidence>
<dbReference type="PANTHER" id="PTHR43811">
    <property type="entry name" value="FKBP-TYPE PEPTIDYL-PROLYL CIS-TRANS ISOMERASE FKPA"/>
    <property type="match status" value="1"/>
</dbReference>
<evidence type="ECO:0000256" key="6">
    <source>
        <dbReference type="PROSITE-ProRule" id="PRU00277"/>
    </source>
</evidence>
<evidence type="ECO:0000313" key="10">
    <source>
        <dbReference type="EMBL" id="ANH81364.1"/>
    </source>
</evidence>
<evidence type="ECO:0000256" key="5">
    <source>
        <dbReference type="ARBA" id="ARBA00023235"/>
    </source>
</evidence>
<feature type="signal peptide" evidence="8">
    <location>
        <begin position="1"/>
        <end position="18"/>
    </location>
</feature>
<feature type="compositionally biased region" description="Low complexity" evidence="7">
    <location>
        <begin position="314"/>
        <end position="331"/>
    </location>
</feature>
<dbReference type="PROSITE" id="PS50059">
    <property type="entry name" value="FKBP_PPIASE"/>
    <property type="match status" value="1"/>
</dbReference>
<sequence>MKKLQLQGLMLLTVLAFAACRNSGFKTTSSGLKYRIYEGSSKDSTKTGAILKMNQSVRLSGSKDTLLEDTYSRIPFYAQVQDIKQLPGQPFYAPDEIYKFLKKGDSAVVILYVDSLIKKGIAQEAQLPPFMKKGDQLTFTLKVLDVFQSDSLARLDYQKEGEAFQKRMEQKEREDSIAFEKSGGRQKQLSEMEAYLKKKNITATKTALGTFVKIDQPGTGKQAADGKFVTLRYTGKKVEGDAVFIGPDSFTAQVGTDGSSIPGFDDGVKQFKEGGKGVIYIPGFLAYGKNPPPGSPFKEYEPLYFEVEIMRVADTPPQQAPQATAQPAVPDAAKDSKK</sequence>